<accession>A0ABU1WAJ3</accession>
<name>A0ABU1WAJ3_9GAMM</name>
<dbReference type="Gene3D" id="1.10.260.40">
    <property type="entry name" value="lambda repressor-like DNA-binding domains"/>
    <property type="match status" value="1"/>
</dbReference>
<dbReference type="InterPro" id="IPR010982">
    <property type="entry name" value="Lambda_DNA-bd_dom_sf"/>
</dbReference>
<protein>
    <submittedName>
        <fullName evidence="2">Transcriptional regulator with XRE-family HTH domain</fullName>
    </submittedName>
</protein>
<evidence type="ECO:0000259" key="1">
    <source>
        <dbReference type="PROSITE" id="PS50943"/>
    </source>
</evidence>
<dbReference type="Pfam" id="PF01381">
    <property type="entry name" value="HTH_3"/>
    <property type="match status" value="1"/>
</dbReference>
<dbReference type="EMBL" id="JAVDVY010000001">
    <property type="protein sequence ID" value="MDR7134630.1"/>
    <property type="molecule type" value="Genomic_DNA"/>
</dbReference>
<evidence type="ECO:0000313" key="3">
    <source>
        <dbReference type="Proteomes" id="UP001251524"/>
    </source>
</evidence>
<proteinExistence type="predicted"/>
<dbReference type="PROSITE" id="PS50943">
    <property type="entry name" value="HTH_CROC1"/>
    <property type="match status" value="1"/>
</dbReference>
<sequence>MSYAAKLIEQAQNAHGYTLTELALALGVKHPTISQWKSGRGSPMSEDRVIELCKIAGIKDYAPWLIGVHAEHLKNRDARSSLEKLAKQLGAAAVLAFAVFTPLLSKAAPVNLNGSTPYALCEIIDRGFMAASVS</sequence>
<reference evidence="2 3" key="1">
    <citation type="submission" date="2023-07" db="EMBL/GenBank/DDBJ databases">
        <title>Sorghum-associated microbial communities from plants grown in Nebraska, USA.</title>
        <authorList>
            <person name="Schachtman D."/>
        </authorList>
    </citation>
    <scope>NUCLEOTIDE SEQUENCE [LARGE SCALE GENOMIC DNA]</scope>
    <source>
        <strain evidence="2 3">BE198</strain>
    </source>
</reference>
<gene>
    <name evidence="2" type="ORF">J2X06_001814</name>
</gene>
<dbReference type="CDD" id="cd00093">
    <property type="entry name" value="HTH_XRE"/>
    <property type="match status" value="1"/>
</dbReference>
<feature type="domain" description="HTH cro/C1-type" evidence="1">
    <location>
        <begin position="8"/>
        <end position="62"/>
    </location>
</feature>
<dbReference type="Proteomes" id="UP001251524">
    <property type="component" value="Unassembled WGS sequence"/>
</dbReference>
<dbReference type="RefSeq" id="WP_310061102.1">
    <property type="nucleotide sequence ID" value="NZ_JAVDVY010000001.1"/>
</dbReference>
<dbReference type="SUPFAM" id="SSF47413">
    <property type="entry name" value="lambda repressor-like DNA-binding domains"/>
    <property type="match status" value="1"/>
</dbReference>
<dbReference type="InterPro" id="IPR001387">
    <property type="entry name" value="Cro/C1-type_HTH"/>
</dbReference>
<comment type="caution">
    <text evidence="2">The sequence shown here is derived from an EMBL/GenBank/DDBJ whole genome shotgun (WGS) entry which is preliminary data.</text>
</comment>
<organism evidence="2 3">
    <name type="scientific">Lysobacter niastensis</name>
    <dbReference type="NCBI Taxonomy" id="380629"/>
    <lineage>
        <taxon>Bacteria</taxon>
        <taxon>Pseudomonadati</taxon>
        <taxon>Pseudomonadota</taxon>
        <taxon>Gammaproteobacteria</taxon>
        <taxon>Lysobacterales</taxon>
        <taxon>Lysobacteraceae</taxon>
        <taxon>Lysobacter</taxon>
    </lineage>
</organism>
<keyword evidence="3" id="KW-1185">Reference proteome</keyword>
<evidence type="ECO:0000313" key="2">
    <source>
        <dbReference type="EMBL" id="MDR7134630.1"/>
    </source>
</evidence>